<dbReference type="AlphaFoldDB" id="A0A917N0G0"/>
<organism evidence="2 3">
    <name type="scientific">Mucilaginibacter galii</name>
    <dbReference type="NCBI Taxonomy" id="2005073"/>
    <lineage>
        <taxon>Bacteria</taxon>
        <taxon>Pseudomonadati</taxon>
        <taxon>Bacteroidota</taxon>
        <taxon>Sphingobacteriia</taxon>
        <taxon>Sphingobacteriales</taxon>
        <taxon>Sphingobacteriaceae</taxon>
        <taxon>Mucilaginibacter</taxon>
    </lineage>
</organism>
<gene>
    <name evidence="2" type="ORF">GCM10011425_09400</name>
</gene>
<evidence type="ECO:0000313" key="3">
    <source>
        <dbReference type="Proteomes" id="UP000662074"/>
    </source>
</evidence>
<proteinExistence type="predicted"/>
<feature type="transmembrane region" description="Helical" evidence="1">
    <location>
        <begin position="29"/>
        <end position="48"/>
    </location>
</feature>
<reference evidence="2" key="2">
    <citation type="submission" date="2020-09" db="EMBL/GenBank/DDBJ databases">
        <authorList>
            <person name="Sun Q."/>
            <person name="Sedlacek I."/>
        </authorList>
    </citation>
    <scope>NUCLEOTIDE SEQUENCE</scope>
    <source>
        <strain evidence="2">CCM 8711</strain>
    </source>
</reference>
<accession>A0A917N0G0</accession>
<evidence type="ECO:0000313" key="2">
    <source>
        <dbReference type="EMBL" id="GGI49728.1"/>
    </source>
</evidence>
<name>A0A917N0G0_9SPHI</name>
<keyword evidence="1" id="KW-0812">Transmembrane</keyword>
<dbReference type="Proteomes" id="UP000662074">
    <property type="component" value="Unassembled WGS sequence"/>
</dbReference>
<keyword evidence="3" id="KW-1185">Reference proteome</keyword>
<dbReference type="RefSeq" id="WP_188414234.1">
    <property type="nucleotide sequence ID" value="NZ_BMDO01000001.1"/>
</dbReference>
<evidence type="ECO:0000256" key="1">
    <source>
        <dbReference type="SAM" id="Phobius"/>
    </source>
</evidence>
<dbReference type="EMBL" id="BMDO01000001">
    <property type="protein sequence ID" value="GGI49728.1"/>
    <property type="molecule type" value="Genomic_DNA"/>
</dbReference>
<keyword evidence="1" id="KW-0472">Membrane</keyword>
<sequence>MRIEPSDKALRDYKPDPSVQKKIDHITRIVAIVVAFLSTFFFFIKILFL</sequence>
<reference evidence="2" key="1">
    <citation type="journal article" date="2014" name="Int. J. Syst. Evol. Microbiol.">
        <title>Complete genome sequence of Corynebacterium casei LMG S-19264T (=DSM 44701T), isolated from a smear-ripened cheese.</title>
        <authorList>
            <consortium name="US DOE Joint Genome Institute (JGI-PGF)"/>
            <person name="Walter F."/>
            <person name="Albersmeier A."/>
            <person name="Kalinowski J."/>
            <person name="Ruckert C."/>
        </authorList>
    </citation>
    <scope>NUCLEOTIDE SEQUENCE</scope>
    <source>
        <strain evidence="2">CCM 8711</strain>
    </source>
</reference>
<comment type="caution">
    <text evidence="2">The sequence shown here is derived from an EMBL/GenBank/DDBJ whole genome shotgun (WGS) entry which is preliminary data.</text>
</comment>
<keyword evidence="1" id="KW-1133">Transmembrane helix</keyword>
<protein>
    <submittedName>
        <fullName evidence="2">Uncharacterized protein</fullName>
    </submittedName>
</protein>